<gene>
    <name evidence="5" type="ORF">BBJ29_009194</name>
    <name evidence="6" type="ORF">BBP00_00009437</name>
</gene>
<dbReference type="Proteomes" id="UP000284657">
    <property type="component" value="Unassembled WGS sequence"/>
</dbReference>
<dbReference type="GO" id="GO:0016787">
    <property type="term" value="F:hydrolase activity"/>
    <property type="evidence" value="ECO:0007669"/>
    <property type="project" value="UniProtKB-KW"/>
</dbReference>
<feature type="transmembrane region" description="Helical" evidence="4">
    <location>
        <begin position="114"/>
        <end position="133"/>
    </location>
</feature>
<dbReference type="AlphaFoldDB" id="A0A3F2RCM1"/>
<accession>A0A3F2RCM1</accession>
<dbReference type="Proteomes" id="UP000277300">
    <property type="component" value="Unassembled WGS sequence"/>
</dbReference>
<name>A0A3F2RCM1_9STRA</name>
<reference evidence="7 8" key="1">
    <citation type="submission" date="2018-07" db="EMBL/GenBank/DDBJ databases">
        <title>Genome sequencing of oomycete isolates from Chile give support for New Zealand origin for Phytophthora kernoviae and make available the first Nothophytophthora sp. genome.</title>
        <authorList>
            <person name="Studholme D.J."/>
            <person name="Sanfuentes E."/>
            <person name="Panda P."/>
            <person name="Hill R."/>
            <person name="Sambles C."/>
            <person name="Grant M."/>
            <person name="Williams N.M."/>
            <person name="Mcdougal R.L."/>
        </authorList>
    </citation>
    <scope>NUCLEOTIDE SEQUENCE [LARGE SCALE GENOMIC DNA]</scope>
    <source>
        <strain evidence="6">Chile6</strain>
        <strain evidence="5">Chile7</strain>
    </source>
</reference>
<proteinExistence type="predicted"/>
<keyword evidence="4" id="KW-1133">Transmembrane helix</keyword>
<dbReference type="EMBL" id="MBDO02000665">
    <property type="protein sequence ID" value="RLN53053.1"/>
    <property type="molecule type" value="Genomic_DNA"/>
</dbReference>
<feature type="compositionally biased region" description="Low complexity" evidence="3">
    <location>
        <begin position="137"/>
        <end position="159"/>
    </location>
</feature>
<evidence type="ECO:0000256" key="2">
    <source>
        <dbReference type="ARBA" id="ARBA00022801"/>
    </source>
</evidence>
<evidence type="ECO:0000313" key="7">
    <source>
        <dbReference type="Proteomes" id="UP000277300"/>
    </source>
</evidence>
<dbReference type="InterPro" id="IPR051558">
    <property type="entry name" value="Metallophosphoesterase_PAP"/>
</dbReference>
<sequence>MWKDKELQGAATGQVEKSIRQEDKKLKYVEAGELFQLNSKGDDVVPADGTAKEDVANKTLDAYVAPIVAKKINRHKRSVPSTKYKVPTVEVEAAERSSNPDFETYQDVMRCGGIGFVLMLVLAVIGVIVGVVVSTSGGTSSSSASGSTMTNSCGGTTKSSTKKKTTSTSSGSSSITSDPTSVSYSLADFAIGDWGSTVTQDSCCTRSSPYNDYDINADDSVANVMNQQAGDADVPPKIIISYGDNWYWTGINSDDGRDTRFTTTFEDKYDGNNIKTIPWANVLGNHDCSGPDYICSDLDDGTAACASSTELVTALKNKFSWQSMYSFGVSTSGVSIGIFNVDLGDADTHGSLQTCCECYGYACADDDTCDNISRGDDACCDNDADGGIQKESTSGITMYADYVENVWTYDGTEYGFFSLSIINVASVACNMKILYAIKID</sequence>
<dbReference type="EMBL" id="MBAD02002534">
    <property type="protein sequence ID" value="RLN46863.1"/>
    <property type="molecule type" value="Genomic_DNA"/>
</dbReference>
<evidence type="ECO:0000313" key="6">
    <source>
        <dbReference type="EMBL" id="RLN53053.1"/>
    </source>
</evidence>
<evidence type="ECO:0000313" key="5">
    <source>
        <dbReference type="EMBL" id="RLN46863.1"/>
    </source>
</evidence>
<evidence type="ECO:0000313" key="8">
    <source>
        <dbReference type="Proteomes" id="UP000284657"/>
    </source>
</evidence>
<evidence type="ECO:0000256" key="4">
    <source>
        <dbReference type="SAM" id="Phobius"/>
    </source>
</evidence>
<keyword evidence="4" id="KW-0472">Membrane</keyword>
<evidence type="ECO:0008006" key="9">
    <source>
        <dbReference type="Google" id="ProtNLM"/>
    </source>
</evidence>
<evidence type="ECO:0000256" key="3">
    <source>
        <dbReference type="SAM" id="MobiDB-lite"/>
    </source>
</evidence>
<dbReference type="SUPFAM" id="SSF56300">
    <property type="entry name" value="Metallo-dependent phosphatases"/>
    <property type="match status" value="1"/>
</dbReference>
<dbReference type="OrthoDB" id="411211at2759"/>
<organism evidence="6 7">
    <name type="scientific">Phytophthora kernoviae</name>
    <dbReference type="NCBI Taxonomy" id="325452"/>
    <lineage>
        <taxon>Eukaryota</taxon>
        <taxon>Sar</taxon>
        <taxon>Stramenopiles</taxon>
        <taxon>Oomycota</taxon>
        <taxon>Peronosporomycetes</taxon>
        <taxon>Peronosporales</taxon>
        <taxon>Peronosporaceae</taxon>
        <taxon>Phytophthora</taxon>
    </lineage>
</organism>
<keyword evidence="4" id="KW-0812">Transmembrane</keyword>
<dbReference type="PANTHER" id="PTHR10161:SF14">
    <property type="entry name" value="TARTRATE-RESISTANT ACID PHOSPHATASE TYPE 5"/>
    <property type="match status" value="1"/>
</dbReference>
<keyword evidence="1" id="KW-0732">Signal</keyword>
<feature type="compositionally biased region" description="Low complexity" evidence="3">
    <location>
        <begin position="166"/>
        <end position="180"/>
    </location>
</feature>
<keyword evidence="2" id="KW-0378">Hydrolase</keyword>
<dbReference type="PANTHER" id="PTHR10161">
    <property type="entry name" value="TARTRATE-RESISTANT ACID PHOSPHATASE TYPE 5"/>
    <property type="match status" value="1"/>
</dbReference>
<dbReference type="Gene3D" id="3.60.21.10">
    <property type="match status" value="1"/>
</dbReference>
<feature type="region of interest" description="Disordered" evidence="3">
    <location>
        <begin position="137"/>
        <end position="180"/>
    </location>
</feature>
<protein>
    <recommendedName>
        <fullName evidence="9">Calcineurin-like phosphoesterase domain-containing protein</fullName>
    </recommendedName>
</protein>
<dbReference type="InterPro" id="IPR029052">
    <property type="entry name" value="Metallo-depent_PP-like"/>
</dbReference>
<comment type="caution">
    <text evidence="6">The sequence shown here is derived from an EMBL/GenBank/DDBJ whole genome shotgun (WGS) entry which is preliminary data.</text>
</comment>
<evidence type="ECO:0000256" key="1">
    <source>
        <dbReference type="ARBA" id="ARBA00022729"/>
    </source>
</evidence>